<reference evidence="1" key="2">
    <citation type="journal article" date="2015" name="Data Brief">
        <title>Shoot transcriptome of the giant reed, Arundo donax.</title>
        <authorList>
            <person name="Barrero R.A."/>
            <person name="Guerrero F.D."/>
            <person name="Moolhuijzen P."/>
            <person name="Goolsby J.A."/>
            <person name="Tidwell J."/>
            <person name="Bellgard S.E."/>
            <person name="Bellgard M.I."/>
        </authorList>
    </citation>
    <scope>NUCLEOTIDE SEQUENCE</scope>
    <source>
        <tissue evidence="1">Shoot tissue taken approximately 20 cm above the soil surface</tissue>
    </source>
</reference>
<name>A0A0A8XVH0_ARUDO</name>
<proteinExistence type="predicted"/>
<sequence length="36" mass="3899">MLSGNQDSCTTSSSVEAFGVLIQYLRILPVVVSARR</sequence>
<accession>A0A0A8XVH0</accession>
<evidence type="ECO:0000313" key="1">
    <source>
        <dbReference type="EMBL" id="JAD15692.1"/>
    </source>
</evidence>
<protein>
    <submittedName>
        <fullName evidence="1">Uncharacterized protein</fullName>
    </submittedName>
</protein>
<dbReference type="EMBL" id="GBRH01282203">
    <property type="protein sequence ID" value="JAD15692.1"/>
    <property type="molecule type" value="Transcribed_RNA"/>
</dbReference>
<reference evidence="1" key="1">
    <citation type="submission" date="2014-09" db="EMBL/GenBank/DDBJ databases">
        <authorList>
            <person name="Magalhaes I.L.F."/>
            <person name="Oliveira U."/>
            <person name="Santos F.R."/>
            <person name="Vidigal T.H.D.A."/>
            <person name="Brescovit A.D."/>
            <person name="Santos A.J."/>
        </authorList>
    </citation>
    <scope>NUCLEOTIDE SEQUENCE</scope>
    <source>
        <tissue evidence="1">Shoot tissue taken approximately 20 cm above the soil surface</tissue>
    </source>
</reference>
<dbReference type="AlphaFoldDB" id="A0A0A8XVH0"/>
<organism evidence="1">
    <name type="scientific">Arundo donax</name>
    <name type="common">Giant reed</name>
    <name type="synonym">Donax arundinaceus</name>
    <dbReference type="NCBI Taxonomy" id="35708"/>
    <lineage>
        <taxon>Eukaryota</taxon>
        <taxon>Viridiplantae</taxon>
        <taxon>Streptophyta</taxon>
        <taxon>Embryophyta</taxon>
        <taxon>Tracheophyta</taxon>
        <taxon>Spermatophyta</taxon>
        <taxon>Magnoliopsida</taxon>
        <taxon>Liliopsida</taxon>
        <taxon>Poales</taxon>
        <taxon>Poaceae</taxon>
        <taxon>PACMAD clade</taxon>
        <taxon>Arundinoideae</taxon>
        <taxon>Arundineae</taxon>
        <taxon>Arundo</taxon>
    </lineage>
</organism>